<feature type="domain" description="Putative restriction endonuclease" evidence="1">
    <location>
        <begin position="7"/>
        <end position="104"/>
    </location>
</feature>
<keyword evidence="2" id="KW-0255">Endonuclease</keyword>
<dbReference type="Pfam" id="PF05685">
    <property type="entry name" value="Uma2"/>
    <property type="match status" value="1"/>
</dbReference>
<dbReference type="InterPro" id="IPR011335">
    <property type="entry name" value="Restrct_endonuc-II-like"/>
</dbReference>
<reference evidence="2 3" key="1">
    <citation type="submission" date="2016-10" db="EMBL/GenBank/DDBJ databases">
        <authorList>
            <person name="de Groot N.N."/>
        </authorList>
    </citation>
    <scope>NUCLEOTIDE SEQUENCE [LARGE SCALE GENOMIC DNA]</scope>
    <source>
        <strain evidence="2 3">CGMCC 4.7037</strain>
    </source>
</reference>
<name>A0A1H5V1V2_9ACTN</name>
<dbReference type="OrthoDB" id="5524117at2"/>
<organism evidence="2 3">
    <name type="scientific">Nonomuraea solani</name>
    <dbReference type="NCBI Taxonomy" id="1144553"/>
    <lineage>
        <taxon>Bacteria</taxon>
        <taxon>Bacillati</taxon>
        <taxon>Actinomycetota</taxon>
        <taxon>Actinomycetes</taxon>
        <taxon>Streptosporangiales</taxon>
        <taxon>Streptosporangiaceae</taxon>
        <taxon>Nonomuraea</taxon>
    </lineage>
</organism>
<gene>
    <name evidence="2" type="ORF">SAMN05444920_101734</name>
</gene>
<dbReference type="PANTHER" id="PTHR35400">
    <property type="entry name" value="SLR1083 PROTEIN"/>
    <property type="match status" value="1"/>
</dbReference>
<dbReference type="CDD" id="cd06260">
    <property type="entry name" value="DUF820-like"/>
    <property type="match status" value="1"/>
</dbReference>
<keyword evidence="3" id="KW-1185">Reference proteome</keyword>
<evidence type="ECO:0000313" key="2">
    <source>
        <dbReference type="EMBL" id="SEF81289.1"/>
    </source>
</evidence>
<dbReference type="RefSeq" id="WP_103954251.1">
    <property type="nucleotide sequence ID" value="NZ_FNVT01000001.1"/>
</dbReference>
<protein>
    <submittedName>
        <fullName evidence="2">Putative restriction endonuclease</fullName>
    </submittedName>
</protein>
<dbReference type="GO" id="GO:0004519">
    <property type="term" value="F:endonuclease activity"/>
    <property type="evidence" value="ECO:0007669"/>
    <property type="project" value="UniProtKB-KW"/>
</dbReference>
<dbReference type="InterPro" id="IPR008538">
    <property type="entry name" value="Uma2"/>
</dbReference>
<dbReference type="AlphaFoldDB" id="A0A1H5V1V2"/>
<accession>A0A1H5V1V2</accession>
<dbReference type="EMBL" id="FNVT01000001">
    <property type="protein sequence ID" value="SEF81289.1"/>
    <property type="molecule type" value="Genomic_DNA"/>
</dbReference>
<sequence length="112" mass="12559">MAASHLYIPDVVVVPRSSVRRVRLMFAPEDMLLAVEVASPSTVTQDKTLKAEVYARAGIPTYWRIELDEGPILYVYELNGDTYDPPTAYKPGAIAELKAPFPVSFDPDRFDR</sequence>
<evidence type="ECO:0000313" key="3">
    <source>
        <dbReference type="Proteomes" id="UP000236732"/>
    </source>
</evidence>
<keyword evidence="2" id="KW-0378">Hydrolase</keyword>
<dbReference type="SUPFAM" id="SSF52980">
    <property type="entry name" value="Restriction endonuclease-like"/>
    <property type="match status" value="1"/>
</dbReference>
<evidence type="ECO:0000259" key="1">
    <source>
        <dbReference type="Pfam" id="PF05685"/>
    </source>
</evidence>
<dbReference type="InterPro" id="IPR012296">
    <property type="entry name" value="Nuclease_put_TT1808"/>
</dbReference>
<dbReference type="Gene3D" id="3.90.1570.10">
    <property type="entry name" value="tt1808, chain A"/>
    <property type="match status" value="1"/>
</dbReference>
<dbReference type="PANTHER" id="PTHR35400:SF3">
    <property type="entry name" value="SLL1072 PROTEIN"/>
    <property type="match status" value="1"/>
</dbReference>
<dbReference type="Proteomes" id="UP000236732">
    <property type="component" value="Unassembled WGS sequence"/>
</dbReference>
<keyword evidence="2" id="KW-0540">Nuclease</keyword>
<proteinExistence type="predicted"/>